<dbReference type="SMART" id="SM00382">
    <property type="entry name" value="AAA"/>
    <property type="match status" value="1"/>
</dbReference>
<dbReference type="PROSITE" id="PS00211">
    <property type="entry name" value="ABC_TRANSPORTER_1"/>
    <property type="match status" value="1"/>
</dbReference>
<dbReference type="SUPFAM" id="SSF52540">
    <property type="entry name" value="P-loop containing nucleoside triphosphate hydrolases"/>
    <property type="match status" value="1"/>
</dbReference>
<keyword evidence="4 6" id="KW-0067">ATP-binding</keyword>
<protein>
    <submittedName>
        <fullName evidence="6">ATP-binding cassette domain-containing protein</fullName>
    </submittedName>
</protein>
<reference evidence="6 7" key="1">
    <citation type="submission" date="2021-03" db="EMBL/GenBank/DDBJ databases">
        <authorList>
            <person name="Shang D.-D."/>
            <person name="Du Z.-J."/>
            <person name="Chen G.-J."/>
        </authorList>
    </citation>
    <scope>NUCLEOTIDE SEQUENCE [LARGE SCALE GENOMIC DNA]</scope>
    <source>
        <strain evidence="6 7">F1192</strain>
    </source>
</reference>
<accession>A0ABS3NQM7</accession>
<evidence type="ECO:0000259" key="5">
    <source>
        <dbReference type="PROSITE" id="PS50893"/>
    </source>
</evidence>
<keyword evidence="7" id="KW-1185">Reference proteome</keyword>
<evidence type="ECO:0000313" key="6">
    <source>
        <dbReference type="EMBL" id="MBO1531715.1"/>
    </source>
</evidence>
<evidence type="ECO:0000256" key="4">
    <source>
        <dbReference type="ARBA" id="ARBA00022840"/>
    </source>
</evidence>
<dbReference type="Pfam" id="PF00005">
    <property type="entry name" value="ABC_tran"/>
    <property type="match status" value="1"/>
</dbReference>
<evidence type="ECO:0000313" key="7">
    <source>
        <dbReference type="Proteomes" id="UP000664554"/>
    </source>
</evidence>
<dbReference type="InterPro" id="IPR003439">
    <property type="entry name" value="ABC_transporter-like_ATP-bd"/>
</dbReference>
<keyword evidence="2" id="KW-0813">Transport</keyword>
<organism evidence="6 7">
    <name type="scientific">Psychrobacter coccoides</name>
    <dbReference type="NCBI Taxonomy" id="2818440"/>
    <lineage>
        <taxon>Bacteria</taxon>
        <taxon>Pseudomonadati</taxon>
        <taxon>Pseudomonadota</taxon>
        <taxon>Gammaproteobacteria</taxon>
        <taxon>Moraxellales</taxon>
        <taxon>Moraxellaceae</taxon>
        <taxon>Psychrobacter</taxon>
    </lineage>
</organism>
<evidence type="ECO:0000256" key="1">
    <source>
        <dbReference type="ARBA" id="ARBA00005417"/>
    </source>
</evidence>
<name>A0ABS3NQM7_9GAMM</name>
<dbReference type="RefSeq" id="WP_207992080.1">
    <property type="nucleotide sequence ID" value="NZ_JAGBKM010000021.1"/>
</dbReference>
<gene>
    <name evidence="6" type="ORF">J3492_10900</name>
</gene>
<evidence type="ECO:0000256" key="3">
    <source>
        <dbReference type="ARBA" id="ARBA00022741"/>
    </source>
</evidence>
<dbReference type="InterPro" id="IPR003593">
    <property type="entry name" value="AAA+_ATPase"/>
</dbReference>
<sequence length="204" mass="22753">MQLEAKNIGFRYEGGPWLFRGLNITIASGEIVGLVGPSGLGKTTLCRILSGYQQPLEGSVTLNGSAIARQTYHPVQLVFQHPEQAVNPRWKMRKVLNESWQPDPKLLELLGIDKEWLNRYPSELSGGELQRFCVARALGPQTRFLIADEMTTMLDAITQAQIWHAVLERCAHSEVGILVVSHDAALVKRLCQRVIDLREIGTPS</sequence>
<evidence type="ECO:0000256" key="2">
    <source>
        <dbReference type="ARBA" id="ARBA00022448"/>
    </source>
</evidence>
<dbReference type="EMBL" id="JAGBKM010000021">
    <property type="protein sequence ID" value="MBO1531715.1"/>
    <property type="molecule type" value="Genomic_DNA"/>
</dbReference>
<comment type="similarity">
    <text evidence="1">Belongs to the ABC transporter superfamily.</text>
</comment>
<dbReference type="PANTHER" id="PTHR43776">
    <property type="entry name" value="TRANSPORT ATP-BINDING PROTEIN"/>
    <property type="match status" value="1"/>
</dbReference>
<dbReference type="GO" id="GO:0005524">
    <property type="term" value="F:ATP binding"/>
    <property type="evidence" value="ECO:0007669"/>
    <property type="project" value="UniProtKB-KW"/>
</dbReference>
<keyword evidence="3" id="KW-0547">Nucleotide-binding</keyword>
<dbReference type="InterPro" id="IPR027417">
    <property type="entry name" value="P-loop_NTPase"/>
</dbReference>
<dbReference type="PANTHER" id="PTHR43776:SF7">
    <property type="entry name" value="D,D-DIPEPTIDE TRANSPORT ATP-BINDING PROTEIN DDPF-RELATED"/>
    <property type="match status" value="1"/>
</dbReference>
<dbReference type="PROSITE" id="PS50893">
    <property type="entry name" value="ABC_TRANSPORTER_2"/>
    <property type="match status" value="1"/>
</dbReference>
<dbReference type="InterPro" id="IPR050319">
    <property type="entry name" value="ABC_transp_ATP-bind"/>
</dbReference>
<dbReference type="Gene3D" id="3.40.50.300">
    <property type="entry name" value="P-loop containing nucleotide triphosphate hydrolases"/>
    <property type="match status" value="1"/>
</dbReference>
<comment type="caution">
    <text evidence="6">The sequence shown here is derived from an EMBL/GenBank/DDBJ whole genome shotgun (WGS) entry which is preliminary data.</text>
</comment>
<dbReference type="InterPro" id="IPR017871">
    <property type="entry name" value="ABC_transporter-like_CS"/>
</dbReference>
<proteinExistence type="inferred from homology"/>
<dbReference type="Proteomes" id="UP000664554">
    <property type="component" value="Unassembled WGS sequence"/>
</dbReference>
<feature type="domain" description="ABC transporter" evidence="5">
    <location>
        <begin position="3"/>
        <end position="203"/>
    </location>
</feature>